<keyword evidence="3 5" id="KW-0689">Ribosomal protein</keyword>
<dbReference type="PIRSF" id="PIRSF002211">
    <property type="entry name" value="Ribosomal_L30_bac-type"/>
    <property type="match status" value="1"/>
</dbReference>
<name>A0A2V5JVI2_9BACL</name>
<dbReference type="CDD" id="cd01658">
    <property type="entry name" value="Ribosomal_L30"/>
    <property type="match status" value="1"/>
</dbReference>
<evidence type="ECO:0000259" key="7">
    <source>
        <dbReference type="Pfam" id="PF00327"/>
    </source>
</evidence>
<dbReference type="SUPFAM" id="SSF55129">
    <property type="entry name" value="Ribosomal protein L30p/L7e"/>
    <property type="match status" value="1"/>
</dbReference>
<evidence type="ECO:0000256" key="3">
    <source>
        <dbReference type="ARBA" id="ARBA00022980"/>
    </source>
</evidence>
<dbReference type="RefSeq" id="WP_110843854.1">
    <property type="nucleotide sequence ID" value="NZ_QJVJ01000022.1"/>
</dbReference>
<dbReference type="InterPro" id="IPR005996">
    <property type="entry name" value="Ribosomal_uL30_bac-type"/>
</dbReference>
<comment type="similarity">
    <text evidence="1 5 6">Belongs to the universal ribosomal protein uL30 family.</text>
</comment>
<dbReference type="OrthoDB" id="9812790at2"/>
<dbReference type="Proteomes" id="UP000247476">
    <property type="component" value="Unassembled WGS sequence"/>
</dbReference>
<evidence type="ECO:0000313" key="8">
    <source>
        <dbReference type="EMBL" id="PYI50122.1"/>
    </source>
</evidence>
<dbReference type="InterPro" id="IPR018038">
    <property type="entry name" value="Ribosomal_uL30_CS"/>
</dbReference>
<dbReference type="GO" id="GO:0003735">
    <property type="term" value="F:structural constituent of ribosome"/>
    <property type="evidence" value="ECO:0007669"/>
    <property type="project" value="InterPro"/>
</dbReference>
<dbReference type="FunFam" id="3.30.1390.20:FF:000001">
    <property type="entry name" value="50S ribosomal protein L30"/>
    <property type="match status" value="1"/>
</dbReference>
<dbReference type="GO" id="GO:0022625">
    <property type="term" value="C:cytosolic large ribosomal subunit"/>
    <property type="evidence" value="ECO:0007669"/>
    <property type="project" value="TreeGrafter"/>
</dbReference>
<dbReference type="NCBIfam" id="TIGR01308">
    <property type="entry name" value="rpmD_bact"/>
    <property type="match status" value="1"/>
</dbReference>
<comment type="caution">
    <text evidence="8">The sequence shown here is derived from an EMBL/GenBank/DDBJ whole genome shotgun (WGS) entry which is preliminary data.</text>
</comment>
<sequence length="60" mass="6855">MSKQLQITLKRSLIGRPESQRVTVRTLGLRKLHQTVVHNDVPSIRGMINQVSHLVEVKEV</sequence>
<evidence type="ECO:0000313" key="9">
    <source>
        <dbReference type="Proteomes" id="UP000247476"/>
    </source>
</evidence>
<evidence type="ECO:0000256" key="5">
    <source>
        <dbReference type="HAMAP-Rule" id="MF_01371"/>
    </source>
</evidence>
<evidence type="ECO:0000256" key="6">
    <source>
        <dbReference type="RuleBase" id="RU003734"/>
    </source>
</evidence>
<dbReference type="Gene3D" id="3.30.1390.20">
    <property type="entry name" value="Ribosomal protein L30, ferredoxin-like fold domain"/>
    <property type="match status" value="1"/>
</dbReference>
<dbReference type="PANTHER" id="PTHR15892">
    <property type="entry name" value="MITOCHONDRIAL RIBOSOMAL PROTEIN L30"/>
    <property type="match status" value="1"/>
</dbReference>
<keyword evidence="4 5" id="KW-0687">Ribonucleoprotein</keyword>
<dbReference type="AlphaFoldDB" id="A0A2V5JVI2"/>
<feature type="domain" description="Large ribosomal subunit protein uL30-like ferredoxin-like fold" evidence="7">
    <location>
        <begin position="5"/>
        <end position="55"/>
    </location>
</feature>
<dbReference type="GO" id="GO:0006412">
    <property type="term" value="P:translation"/>
    <property type="evidence" value="ECO:0007669"/>
    <property type="project" value="UniProtKB-UniRule"/>
</dbReference>
<organism evidence="8 9">
    <name type="scientific">Paenibacillus flagellatus</name>
    <dbReference type="NCBI Taxonomy" id="2211139"/>
    <lineage>
        <taxon>Bacteria</taxon>
        <taxon>Bacillati</taxon>
        <taxon>Bacillota</taxon>
        <taxon>Bacilli</taxon>
        <taxon>Bacillales</taxon>
        <taxon>Paenibacillaceae</taxon>
        <taxon>Paenibacillus</taxon>
    </lineage>
</organism>
<dbReference type="HAMAP" id="MF_01371_B">
    <property type="entry name" value="Ribosomal_uL30_B"/>
    <property type="match status" value="1"/>
</dbReference>
<evidence type="ECO:0000256" key="1">
    <source>
        <dbReference type="ARBA" id="ARBA00007594"/>
    </source>
</evidence>
<comment type="subunit">
    <text evidence="2 5">Part of the 50S ribosomal subunit.</text>
</comment>
<dbReference type="EMBL" id="QJVJ01000022">
    <property type="protein sequence ID" value="PYI50122.1"/>
    <property type="molecule type" value="Genomic_DNA"/>
</dbReference>
<protein>
    <recommendedName>
        <fullName evidence="5">Large ribosomal subunit protein uL30</fullName>
    </recommendedName>
</protein>
<reference evidence="8 9" key="1">
    <citation type="submission" date="2018-05" db="EMBL/GenBank/DDBJ databases">
        <title>Paenibacillus flagellatus sp. nov., isolated from selenium mineral soil.</title>
        <authorList>
            <person name="Dai X."/>
        </authorList>
    </citation>
    <scope>NUCLEOTIDE SEQUENCE [LARGE SCALE GENOMIC DNA]</scope>
    <source>
        <strain evidence="8 9">DXL2</strain>
    </source>
</reference>
<dbReference type="PROSITE" id="PS00634">
    <property type="entry name" value="RIBOSOMAL_L30"/>
    <property type="match status" value="1"/>
</dbReference>
<dbReference type="InterPro" id="IPR016082">
    <property type="entry name" value="Ribosomal_uL30_ferredoxin-like"/>
</dbReference>
<dbReference type="InterPro" id="IPR036919">
    <property type="entry name" value="Ribo_uL30_ferredoxin-like_sf"/>
</dbReference>
<dbReference type="Pfam" id="PF00327">
    <property type="entry name" value="Ribosomal_L30"/>
    <property type="match status" value="1"/>
</dbReference>
<dbReference type="PANTHER" id="PTHR15892:SF2">
    <property type="entry name" value="LARGE RIBOSOMAL SUBUNIT PROTEIN UL30M"/>
    <property type="match status" value="1"/>
</dbReference>
<keyword evidence="9" id="KW-1185">Reference proteome</keyword>
<accession>A0A2V5JVI2</accession>
<evidence type="ECO:0000256" key="2">
    <source>
        <dbReference type="ARBA" id="ARBA00011838"/>
    </source>
</evidence>
<evidence type="ECO:0000256" key="4">
    <source>
        <dbReference type="ARBA" id="ARBA00023274"/>
    </source>
</evidence>
<gene>
    <name evidence="5" type="primary">rpmD</name>
    <name evidence="8" type="ORF">DLM86_30590</name>
</gene>
<proteinExistence type="inferred from homology"/>